<dbReference type="InterPro" id="IPR004360">
    <property type="entry name" value="Glyas_Fos-R_dOase_dom"/>
</dbReference>
<reference evidence="2 3" key="1">
    <citation type="submission" date="2018-08" db="EMBL/GenBank/DDBJ databases">
        <title>Bacillus chawlae sp. nov., Bacillus glennii sp. nov., and Bacillus saganii sp. nov. Isolated from the Vehicle Assembly Building at Kennedy Space Center where the Viking Spacecraft were Assembled.</title>
        <authorList>
            <person name="Seuylemezian A."/>
            <person name="Vaishampayan P."/>
        </authorList>
    </citation>
    <scope>NUCLEOTIDE SEQUENCE [LARGE SCALE GENOMIC DNA]</scope>
    <source>
        <strain evidence="2 3">V44-8</strain>
    </source>
</reference>
<sequence length="316" mass="35318">MKKQTTGIHHITAIVGNPQENVDFYAGVLGMRLVKKTVNFDDPGTYHLYFGDEKGSPGTIMTFFPWPNAYRGKIGGGQVGATLLIVPEGTLGFWEERLGVFNIPFIKSSRFGEDYLAFEDPHGLKLELSARNEGRKSEWSFGGVSHDNAIKGFGGAVLLSARPEKTMELLVDVMGLEKVGEDAEYVRFRSNGDIGNTIDVQKTALPPGSMGVGIVHHIAWRAEDFEDHESWRQYLANAGYGVTPVIDRQYFNAIYFREEGQILFEIATDPPGFTRDESAEEMGRRLLLPPWLEERRAHIEAALLPAEARILKEDEK</sequence>
<dbReference type="Pfam" id="PF00903">
    <property type="entry name" value="Glyoxalase"/>
    <property type="match status" value="2"/>
</dbReference>
<dbReference type="RefSeq" id="WP_117321500.1">
    <property type="nucleotide sequence ID" value="NZ_QVTD01000003.1"/>
</dbReference>
<dbReference type="InterPro" id="IPR052537">
    <property type="entry name" value="Extradiol_RC_dioxygenase"/>
</dbReference>
<feature type="domain" description="VOC" evidence="1">
    <location>
        <begin position="152"/>
        <end position="269"/>
    </location>
</feature>
<name>A0A372LG94_9BACI</name>
<dbReference type="GO" id="GO:0051213">
    <property type="term" value="F:dioxygenase activity"/>
    <property type="evidence" value="ECO:0007669"/>
    <property type="project" value="UniProtKB-KW"/>
</dbReference>
<keyword evidence="2" id="KW-0560">Oxidoreductase</keyword>
<feature type="domain" description="VOC" evidence="1">
    <location>
        <begin position="7"/>
        <end position="131"/>
    </location>
</feature>
<evidence type="ECO:0000313" key="3">
    <source>
        <dbReference type="Proteomes" id="UP000262939"/>
    </source>
</evidence>
<dbReference type="AlphaFoldDB" id="A0A372LG94"/>
<accession>A0A372LG94</accession>
<dbReference type="OrthoDB" id="9785698at2"/>
<evidence type="ECO:0000313" key="2">
    <source>
        <dbReference type="EMBL" id="RFU65325.1"/>
    </source>
</evidence>
<dbReference type="PANTHER" id="PTHR36110:SF2">
    <property type="entry name" value="RING-CLEAVING DIOXYGENASE MHQE-RELATED"/>
    <property type="match status" value="1"/>
</dbReference>
<dbReference type="CDD" id="cd08346">
    <property type="entry name" value="PcpA_N_like"/>
    <property type="match status" value="1"/>
</dbReference>
<gene>
    <name evidence="2" type="ORF">D0466_05345</name>
</gene>
<dbReference type="InterPro" id="IPR029068">
    <property type="entry name" value="Glyas_Bleomycin-R_OHBP_Dase"/>
</dbReference>
<evidence type="ECO:0000259" key="1">
    <source>
        <dbReference type="PROSITE" id="PS51819"/>
    </source>
</evidence>
<keyword evidence="2" id="KW-0223">Dioxygenase</keyword>
<dbReference type="SUPFAM" id="SSF54593">
    <property type="entry name" value="Glyoxalase/Bleomycin resistance protein/Dihydroxybiphenyl dioxygenase"/>
    <property type="match status" value="1"/>
</dbReference>
<comment type="caution">
    <text evidence="2">The sequence shown here is derived from an EMBL/GenBank/DDBJ whole genome shotgun (WGS) entry which is preliminary data.</text>
</comment>
<dbReference type="PROSITE" id="PS51819">
    <property type="entry name" value="VOC"/>
    <property type="match status" value="2"/>
</dbReference>
<dbReference type="InterPro" id="IPR037523">
    <property type="entry name" value="VOC_core"/>
</dbReference>
<dbReference type="Proteomes" id="UP000262939">
    <property type="component" value="Unassembled WGS sequence"/>
</dbReference>
<dbReference type="EMBL" id="QVTD01000003">
    <property type="protein sequence ID" value="RFU65325.1"/>
    <property type="molecule type" value="Genomic_DNA"/>
</dbReference>
<dbReference type="Gene3D" id="3.10.180.10">
    <property type="entry name" value="2,3-Dihydroxybiphenyl 1,2-Dioxygenase, domain 1"/>
    <property type="match status" value="2"/>
</dbReference>
<keyword evidence="3" id="KW-1185">Reference proteome</keyword>
<protein>
    <submittedName>
        <fullName evidence="2">Ring-cleaving dioxygenase</fullName>
    </submittedName>
</protein>
<dbReference type="PANTHER" id="PTHR36110">
    <property type="entry name" value="RING-CLEAVING DIOXYGENASE MHQE-RELATED"/>
    <property type="match status" value="1"/>
</dbReference>
<proteinExistence type="predicted"/>
<organism evidence="2 3">
    <name type="scientific">Peribacillus glennii</name>
    <dbReference type="NCBI Taxonomy" id="2303991"/>
    <lineage>
        <taxon>Bacteria</taxon>
        <taxon>Bacillati</taxon>
        <taxon>Bacillota</taxon>
        <taxon>Bacilli</taxon>
        <taxon>Bacillales</taxon>
        <taxon>Bacillaceae</taxon>
        <taxon>Peribacillus</taxon>
    </lineage>
</organism>
<dbReference type="CDD" id="cd08347">
    <property type="entry name" value="PcpA_C_like"/>
    <property type="match status" value="1"/>
</dbReference>